<keyword evidence="2" id="KW-1185">Reference proteome</keyword>
<reference evidence="1" key="3">
    <citation type="submission" date="2022-06" db="UniProtKB">
        <authorList>
            <consortium name="EnsemblPlants"/>
        </authorList>
    </citation>
    <scope>IDENTIFICATION</scope>
</reference>
<sequence>MSKKYKVSIYTITMLQLLTFIYRKEWVRSSKPHPIGLSLRRIQGILRRDQPLDIDCFNMAIRILANDEALLTRDPPVRFMDLQFCTAVIEAALASARDLDSRVQPDIQALASLLRSSTEIDHTISSCNWILLPHAFLGHFILFAINKHARQVSILDPLIPSLSSERYALKFQRVAFYLNDALELAQPGWKSDTFFWPRKSPIDVPTSIDRNESGYFVFNFMLSWHGNKFVRPICTDGYELRKNLLIHLLEYHANEAEDNIPYDVREILKCLK</sequence>
<dbReference type="Proteomes" id="UP000015106">
    <property type="component" value="Chromosome 2"/>
</dbReference>
<dbReference type="AlphaFoldDB" id="A0A8R7PK28"/>
<accession>A0A8R7PK28</accession>
<dbReference type="Gene3D" id="3.40.395.10">
    <property type="entry name" value="Adenoviral Proteinase, Chain A"/>
    <property type="match status" value="1"/>
</dbReference>
<organism evidence="1 2">
    <name type="scientific">Triticum urartu</name>
    <name type="common">Red wild einkorn</name>
    <name type="synonym">Crithodium urartu</name>
    <dbReference type="NCBI Taxonomy" id="4572"/>
    <lineage>
        <taxon>Eukaryota</taxon>
        <taxon>Viridiplantae</taxon>
        <taxon>Streptophyta</taxon>
        <taxon>Embryophyta</taxon>
        <taxon>Tracheophyta</taxon>
        <taxon>Spermatophyta</taxon>
        <taxon>Magnoliopsida</taxon>
        <taxon>Liliopsida</taxon>
        <taxon>Poales</taxon>
        <taxon>Poaceae</taxon>
        <taxon>BOP clade</taxon>
        <taxon>Pooideae</taxon>
        <taxon>Triticodae</taxon>
        <taxon>Triticeae</taxon>
        <taxon>Triticinae</taxon>
        <taxon>Triticum</taxon>
    </lineage>
</organism>
<dbReference type="EnsemblPlants" id="TuG1812G0200005028.01.T01">
    <property type="protein sequence ID" value="TuG1812G0200005028.01.T01"/>
    <property type="gene ID" value="TuG1812G0200005028.01"/>
</dbReference>
<dbReference type="Gramene" id="TuG1812G0200005028.01.T01">
    <property type="protein sequence ID" value="TuG1812G0200005028.01.T01"/>
    <property type="gene ID" value="TuG1812G0200005028.01"/>
</dbReference>
<protein>
    <recommendedName>
        <fullName evidence="3">Ubiquitin-like protease family profile domain-containing protein</fullName>
    </recommendedName>
</protein>
<evidence type="ECO:0008006" key="3">
    <source>
        <dbReference type="Google" id="ProtNLM"/>
    </source>
</evidence>
<reference evidence="1" key="2">
    <citation type="submission" date="2018-03" db="EMBL/GenBank/DDBJ databases">
        <title>The Triticum urartu genome reveals the dynamic nature of wheat genome evolution.</title>
        <authorList>
            <person name="Ling H."/>
            <person name="Ma B."/>
            <person name="Shi X."/>
            <person name="Liu H."/>
            <person name="Dong L."/>
            <person name="Sun H."/>
            <person name="Cao Y."/>
            <person name="Gao Q."/>
            <person name="Zheng S."/>
            <person name="Li Y."/>
            <person name="Yu Y."/>
            <person name="Du H."/>
            <person name="Qi M."/>
            <person name="Li Y."/>
            <person name="Yu H."/>
            <person name="Cui Y."/>
            <person name="Wang N."/>
            <person name="Chen C."/>
            <person name="Wu H."/>
            <person name="Zhao Y."/>
            <person name="Zhang J."/>
            <person name="Li Y."/>
            <person name="Zhou W."/>
            <person name="Zhang B."/>
            <person name="Hu W."/>
            <person name="Eijk M."/>
            <person name="Tang J."/>
            <person name="Witsenboer H."/>
            <person name="Zhao S."/>
            <person name="Li Z."/>
            <person name="Zhang A."/>
            <person name="Wang D."/>
            <person name="Liang C."/>
        </authorList>
    </citation>
    <scope>NUCLEOTIDE SEQUENCE [LARGE SCALE GENOMIC DNA]</scope>
    <source>
        <strain evidence="1">cv. G1812</strain>
    </source>
</reference>
<name>A0A8R7PK28_TRIUA</name>
<proteinExistence type="predicted"/>
<evidence type="ECO:0000313" key="2">
    <source>
        <dbReference type="Proteomes" id="UP000015106"/>
    </source>
</evidence>
<dbReference type="InterPro" id="IPR038765">
    <property type="entry name" value="Papain-like_cys_pep_sf"/>
</dbReference>
<dbReference type="SUPFAM" id="SSF54001">
    <property type="entry name" value="Cysteine proteinases"/>
    <property type="match status" value="1"/>
</dbReference>
<reference evidence="2" key="1">
    <citation type="journal article" date="2013" name="Nature">
        <title>Draft genome of the wheat A-genome progenitor Triticum urartu.</title>
        <authorList>
            <person name="Ling H.Q."/>
            <person name="Zhao S."/>
            <person name="Liu D."/>
            <person name="Wang J."/>
            <person name="Sun H."/>
            <person name="Zhang C."/>
            <person name="Fan H."/>
            <person name="Li D."/>
            <person name="Dong L."/>
            <person name="Tao Y."/>
            <person name="Gao C."/>
            <person name="Wu H."/>
            <person name="Li Y."/>
            <person name="Cui Y."/>
            <person name="Guo X."/>
            <person name="Zheng S."/>
            <person name="Wang B."/>
            <person name="Yu K."/>
            <person name="Liang Q."/>
            <person name="Yang W."/>
            <person name="Lou X."/>
            <person name="Chen J."/>
            <person name="Feng M."/>
            <person name="Jian J."/>
            <person name="Zhang X."/>
            <person name="Luo G."/>
            <person name="Jiang Y."/>
            <person name="Liu J."/>
            <person name="Wang Z."/>
            <person name="Sha Y."/>
            <person name="Zhang B."/>
            <person name="Wu H."/>
            <person name="Tang D."/>
            <person name="Shen Q."/>
            <person name="Xue P."/>
            <person name="Zou S."/>
            <person name="Wang X."/>
            <person name="Liu X."/>
            <person name="Wang F."/>
            <person name="Yang Y."/>
            <person name="An X."/>
            <person name="Dong Z."/>
            <person name="Zhang K."/>
            <person name="Zhang X."/>
            <person name="Luo M.C."/>
            <person name="Dvorak J."/>
            <person name="Tong Y."/>
            <person name="Wang J."/>
            <person name="Yang H."/>
            <person name="Li Z."/>
            <person name="Wang D."/>
            <person name="Zhang A."/>
            <person name="Wang J."/>
        </authorList>
    </citation>
    <scope>NUCLEOTIDE SEQUENCE</scope>
    <source>
        <strain evidence="2">cv. G1812</strain>
    </source>
</reference>
<evidence type="ECO:0000313" key="1">
    <source>
        <dbReference type="EnsemblPlants" id="TuG1812G0200005028.01.T01"/>
    </source>
</evidence>